<feature type="region of interest" description="Disordered" evidence="6">
    <location>
        <begin position="231"/>
        <end position="287"/>
    </location>
</feature>
<feature type="transmembrane region" description="Helical" evidence="7">
    <location>
        <begin position="179"/>
        <end position="200"/>
    </location>
</feature>
<evidence type="ECO:0000256" key="7">
    <source>
        <dbReference type="SAM" id="Phobius"/>
    </source>
</evidence>
<feature type="transmembrane region" description="Helical" evidence="7">
    <location>
        <begin position="51"/>
        <end position="71"/>
    </location>
</feature>
<evidence type="ECO:0000256" key="4">
    <source>
        <dbReference type="ARBA" id="ARBA00022989"/>
    </source>
</evidence>
<evidence type="ECO:0000256" key="5">
    <source>
        <dbReference type="ARBA" id="ARBA00023136"/>
    </source>
</evidence>
<dbReference type="InterPro" id="IPR007237">
    <property type="entry name" value="CD20-like"/>
</dbReference>
<evidence type="ECO:0000256" key="6">
    <source>
        <dbReference type="SAM" id="MobiDB-lite"/>
    </source>
</evidence>
<feature type="transmembrane region" description="Helical" evidence="7">
    <location>
        <begin position="78"/>
        <end position="99"/>
    </location>
</feature>
<comment type="similarity">
    <text evidence="2">Belongs to the MS4A family.</text>
</comment>
<proteinExistence type="inferred from homology"/>
<dbReference type="InterPro" id="IPR030417">
    <property type="entry name" value="MS4A"/>
</dbReference>
<keyword evidence="5 7" id="KW-0472">Membrane</keyword>
<sequence>MSGPAVPLTNVGNGYTIVTHVFSPQTGTSETQQNVSSGGSLQKFLKGEPKALGTVQIMIGLFMFLFGIVISTNAQPSITVYSGISFWGSLLFIVTGSLAVSANNKLHRCVVNGALKMNVFSAVTAAIAIIFISVDLVRATEIGSDRDGDEHNAQIVPAVYYYGCRGRYRCSSRNQSNGIAGVLLVFCVLQFIISIFISAYSCRAVPTVNITVVPYQEGFCSVVNPFPTQNNPQYGADGATASSAPMESPPEYSASSAPMESPPEYTASSAPMESPPEYSETKCPPDN</sequence>
<comment type="caution">
    <text evidence="8">The sequence shown here is derived from an EMBL/GenBank/DDBJ whole genome shotgun (WGS) entry which is preliminary data.</text>
</comment>
<evidence type="ECO:0000256" key="3">
    <source>
        <dbReference type="ARBA" id="ARBA00022692"/>
    </source>
</evidence>
<dbReference type="GO" id="GO:0016020">
    <property type="term" value="C:membrane"/>
    <property type="evidence" value="ECO:0007669"/>
    <property type="project" value="UniProtKB-SubCell"/>
</dbReference>
<feature type="transmembrane region" description="Helical" evidence="7">
    <location>
        <begin position="119"/>
        <end position="137"/>
    </location>
</feature>
<dbReference type="PANTHER" id="PTHR23320">
    <property type="entry name" value="MEMBRANE-SPANNING 4-DOMAINS SUBFAMILY A MS4A -RELATED"/>
    <property type="match status" value="1"/>
</dbReference>
<keyword evidence="3 7" id="KW-0812">Transmembrane</keyword>
<name>A0A8T2LYQ0_ASTMX</name>
<dbReference type="Proteomes" id="UP000752171">
    <property type="component" value="Unassembled WGS sequence"/>
</dbReference>
<dbReference type="PANTHER" id="PTHR23320:SF128">
    <property type="entry name" value="MEMBRANE-SPANNING 4-DOMAINS SUBFAMILY A MEMBER 4A"/>
    <property type="match status" value="1"/>
</dbReference>
<protein>
    <submittedName>
        <fullName evidence="8">Membrane-spanning 4-domains subfamily A member 8-like isoform X1</fullName>
    </submittedName>
</protein>
<accession>A0A8T2LYQ0</accession>
<evidence type="ECO:0000313" key="8">
    <source>
        <dbReference type="EMBL" id="KAG9277438.1"/>
    </source>
</evidence>
<evidence type="ECO:0000256" key="1">
    <source>
        <dbReference type="ARBA" id="ARBA00004141"/>
    </source>
</evidence>
<dbReference type="EMBL" id="JAICCE010000005">
    <property type="protein sequence ID" value="KAG9277438.1"/>
    <property type="molecule type" value="Genomic_DNA"/>
</dbReference>
<reference evidence="8 9" key="1">
    <citation type="submission" date="2021-07" db="EMBL/GenBank/DDBJ databases">
        <authorList>
            <person name="Imarazene B."/>
            <person name="Zahm M."/>
            <person name="Klopp C."/>
            <person name="Cabau C."/>
            <person name="Beille S."/>
            <person name="Jouanno E."/>
            <person name="Castinel A."/>
            <person name="Lluch J."/>
            <person name="Gil L."/>
            <person name="Kuchtly C."/>
            <person name="Lopez Roques C."/>
            <person name="Donnadieu C."/>
            <person name="Parrinello H."/>
            <person name="Journot L."/>
            <person name="Du K."/>
            <person name="Schartl M."/>
            <person name="Retaux S."/>
            <person name="Guiguen Y."/>
        </authorList>
    </citation>
    <scope>NUCLEOTIDE SEQUENCE [LARGE SCALE GENOMIC DNA]</scope>
    <source>
        <strain evidence="8">Pach_M1</strain>
        <tissue evidence="8">Testis</tissue>
    </source>
</reference>
<dbReference type="AlphaFoldDB" id="A0A8T2LYQ0"/>
<dbReference type="Pfam" id="PF04103">
    <property type="entry name" value="CD20"/>
    <property type="match status" value="1"/>
</dbReference>
<evidence type="ECO:0000256" key="2">
    <source>
        <dbReference type="ARBA" id="ARBA00009565"/>
    </source>
</evidence>
<evidence type="ECO:0000313" key="9">
    <source>
        <dbReference type="Proteomes" id="UP000752171"/>
    </source>
</evidence>
<organism evidence="8 9">
    <name type="scientific">Astyanax mexicanus</name>
    <name type="common">Blind cave fish</name>
    <name type="synonym">Astyanax fasciatus mexicanus</name>
    <dbReference type="NCBI Taxonomy" id="7994"/>
    <lineage>
        <taxon>Eukaryota</taxon>
        <taxon>Metazoa</taxon>
        <taxon>Chordata</taxon>
        <taxon>Craniata</taxon>
        <taxon>Vertebrata</taxon>
        <taxon>Euteleostomi</taxon>
        <taxon>Actinopterygii</taxon>
        <taxon>Neopterygii</taxon>
        <taxon>Teleostei</taxon>
        <taxon>Ostariophysi</taxon>
        <taxon>Characiformes</taxon>
        <taxon>Characoidei</taxon>
        <taxon>Acestrorhamphidae</taxon>
        <taxon>Acestrorhamphinae</taxon>
        <taxon>Astyanax</taxon>
    </lineage>
</organism>
<feature type="compositionally biased region" description="Low complexity" evidence="6">
    <location>
        <begin position="241"/>
        <end position="265"/>
    </location>
</feature>
<gene>
    <name evidence="8" type="primary">MS4A4A</name>
    <name evidence="8" type="ORF">AMEX_G7444</name>
</gene>
<comment type="subcellular location">
    <subcellularLocation>
        <location evidence="1">Membrane</location>
        <topology evidence="1">Multi-pass membrane protein</topology>
    </subcellularLocation>
</comment>
<keyword evidence="4 7" id="KW-1133">Transmembrane helix</keyword>